<evidence type="ECO:0000313" key="1">
    <source>
        <dbReference type="EMBL" id="KAG0412348.1"/>
    </source>
</evidence>
<accession>A0AC60NYW6</accession>
<dbReference type="EMBL" id="JABSTQ010011356">
    <property type="protein sequence ID" value="KAG0412348.1"/>
    <property type="molecule type" value="Genomic_DNA"/>
</dbReference>
<protein>
    <submittedName>
        <fullName evidence="1">Uncharacterized protein</fullName>
    </submittedName>
</protein>
<keyword evidence="2" id="KW-1185">Reference proteome</keyword>
<evidence type="ECO:0000313" key="2">
    <source>
        <dbReference type="Proteomes" id="UP000805193"/>
    </source>
</evidence>
<sequence>MPFSAFVPTMTDSRSLSKAALRRLVRDDAPGAVARCRERPLHADFLVLLVRQVLGSKSRLFDTDSVGGTCESRCLVSGVTTDPEPRGFARPRLAVRGFPVSGEKGILVVESSPEGAAPPLKASVGTQYSPRDFECSTSPPTPSEAPVGSQTPAAPPKLPRTKTMPHRLGPKPRVVLDATPSQSSEGRTPSTSQWEEEAMEIFINNTFVNSKSGKTFPTYNPATEEKIADVQEGFKEDIDEAVKAARAAFKRGSPWRTMNASKRGQLLNKLADLLEENMDYLASLESLDNGKPFESSVGDIKFSVASIRYCAGFSDKIHGKTIPMDGSTFAYTRREPLGVIGQIIPWNVPIVMLCWKIAPALSMGNTVVLKPAEQTPLTALFVASLIVEAGFPPGVVNIVPGYGETAGAALSGHPDVNKIAFTGSLDVGKLMLKASGDSNCKRVSLELGGKSPLIVFRDADLDLAVQLAHHCLFYNQGQVCCGPTRTFVHEDIYDAFVTKSVELAQKRILGDPFDEKTMQGPQVSKEQMEQVLKYIECGKCDGATLQYGGKRLPRKGYFIEPTVFSDVEDHMTIAKEEIFGPVQNLFKFKTTEEVIERANNTTYGLAAGLITKDVGHRPRRVSSPRGWDRVTTERTSVPRCAPVRMIEDAIFINNQFVNSASGKTFATYNPATGEKIADIQEGDKEDVEKAVKAAKAAFARGSEWRTMDASKRGTLLFKLADLIEEQTDYLASLETIDGGKTFATSQEDVGFAIRVLRYCAGYSDKIHGKTIPMVEVFFEQE</sequence>
<name>A0AC60NYW6_IXOPE</name>
<reference evidence="1 2" key="1">
    <citation type="journal article" date="2020" name="Cell">
        <title>Large-Scale Comparative Analyses of Tick Genomes Elucidate Their Genetic Diversity and Vector Capacities.</title>
        <authorList>
            <consortium name="Tick Genome and Microbiome Consortium (TIGMIC)"/>
            <person name="Jia N."/>
            <person name="Wang J."/>
            <person name="Shi W."/>
            <person name="Du L."/>
            <person name="Sun Y."/>
            <person name="Zhan W."/>
            <person name="Jiang J.F."/>
            <person name="Wang Q."/>
            <person name="Zhang B."/>
            <person name="Ji P."/>
            <person name="Bell-Sakyi L."/>
            <person name="Cui X.M."/>
            <person name="Yuan T.T."/>
            <person name="Jiang B.G."/>
            <person name="Yang W.F."/>
            <person name="Lam T.T."/>
            <person name="Chang Q.C."/>
            <person name="Ding S.J."/>
            <person name="Wang X.J."/>
            <person name="Zhu J.G."/>
            <person name="Ruan X.D."/>
            <person name="Zhao L."/>
            <person name="Wei J.T."/>
            <person name="Ye R.Z."/>
            <person name="Que T.C."/>
            <person name="Du C.H."/>
            <person name="Zhou Y.H."/>
            <person name="Cheng J.X."/>
            <person name="Dai P.F."/>
            <person name="Guo W.B."/>
            <person name="Han X.H."/>
            <person name="Huang E.J."/>
            <person name="Li L.F."/>
            <person name="Wei W."/>
            <person name="Gao Y.C."/>
            <person name="Liu J.Z."/>
            <person name="Shao H.Z."/>
            <person name="Wang X."/>
            <person name="Wang C.C."/>
            <person name="Yang T.C."/>
            <person name="Huo Q.B."/>
            <person name="Li W."/>
            <person name="Chen H.Y."/>
            <person name="Chen S.E."/>
            <person name="Zhou L.G."/>
            <person name="Ni X.B."/>
            <person name="Tian J.H."/>
            <person name="Sheng Y."/>
            <person name="Liu T."/>
            <person name="Pan Y.S."/>
            <person name="Xia L.Y."/>
            <person name="Li J."/>
            <person name="Zhao F."/>
            <person name="Cao W.C."/>
        </authorList>
    </citation>
    <scope>NUCLEOTIDE SEQUENCE [LARGE SCALE GENOMIC DNA]</scope>
    <source>
        <strain evidence="1">Iper-2018</strain>
    </source>
</reference>
<organism evidence="1 2">
    <name type="scientific">Ixodes persulcatus</name>
    <name type="common">Taiga tick</name>
    <dbReference type="NCBI Taxonomy" id="34615"/>
    <lineage>
        <taxon>Eukaryota</taxon>
        <taxon>Metazoa</taxon>
        <taxon>Ecdysozoa</taxon>
        <taxon>Arthropoda</taxon>
        <taxon>Chelicerata</taxon>
        <taxon>Arachnida</taxon>
        <taxon>Acari</taxon>
        <taxon>Parasitiformes</taxon>
        <taxon>Ixodida</taxon>
        <taxon>Ixodoidea</taxon>
        <taxon>Ixodidae</taxon>
        <taxon>Ixodinae</taxon>
        <taxon>Ixodes</taxon>
    </lineage>
</organism>
<comment type="caution">
    <text evidence="1">The sequence shown here is derived from an EMBL/GenBank/DDBJ whole genome shotgun (WGS) entry which is preliminary data.</text>
</comment>
<proteinExistence type="predicted"/>
<gene>
    <name evidence="1" type="ORF">HPB47_010514</name>
</gene>
<dbReference type="Proteomes" id="UP000805193">
    <property type="component" value="Unassembled WGS sequence"/>
</dbReference>